<evidence type="ECO:0000256" key="1">
    <source>
        <dbReference type="SAM" id="MobiDB-lite"/>
    </source>
</evidence>
<keyword evidence="3" id="KW-1185">Reference proteome</keyword>
<protein>
    <recommendedName>
        <fullName evidence="4">Transposase</fullName>
    </recommendedName>
</protein>
<name>A0ABV0EBJ7_9BURK</name>
<evidence type="ECO:0000313" key="3">
    <source>
        <dbReference type="Proteomes" id="UP001482231"/>
    </source>
</evidence>
<evidence type="ECO:0000313" key="2">
    <source>
        <dbReference type="EMBL" id="MEO1766037.1"/>
    </source>
</evidence>
<comment type="caution">
    <text evidence="2">The sequence shown here is derived from an EMBL/GenBank/DDBJ whole genome shotgun (WGS) entry which is preliminary data.</text>
</comment>
<feature type="region of interest" description="Disordered" evidence="1">
    <location>
        <begin position="31"/>
        <end position="66"/>
    </location>
</feature>
<dbReference type="Proteomes" id="UP001482231">
    <property type="component" value="Unassembled WGS sequence"/>
</dbReference>
<organism evidence="2 3">
    <name type="scientific">Thiobacter aerophilum</name>
    <dbReference type="NCBI Taxonomy" id="3121275"/>
    <lineage>
        <taxon>Bacteria</taxon>
        <taxon>Pseudomonadati</taxon>
        <taxon>Pseudomonadota</taxon>
        <taxon>Betaproteobacteria</taxon>
        <taxon>Burkholderiales</taxon>
        <taxon>Thiobacteraceae</taxon>
        <taxon>Thiobacter</taxon>
    </lineage>
</organism>
<gene>
    <name evidence="2" type="ORF">V6E02_02265</name>
</gene>
<sequence length="66" mass="7204">MTTLDRILTALAFANAGNFREFTTLLDTISEPAAGSPKKSRQLRLVPPARNDDAPGPVANMWPSHR</sequence>
<reference evidence="2 3" key="1">
    <citation type="submission" date="2024-02" db="EMBL/GenBank/DDBJ databases">
        <title>New thermophilic sulfur-oxidizing bacteria from a hot springs of the Uzon caldera (Kamchatka, Russia).</title>
        <authorList>
            <person name="Dukat A.M."/>
            <person name="Elcheninov A.G."/>
            <person name="Frolov E.N."/>
        </authorList>
    </citation>
    <scope>NUCLEOTIDE SEQUENCE [LARGE SCALE GENOMIC DNA]</scope>
    <source>
        <strain evidence="2 3">AK1</strain>
    </source>
</reference>
<dbReference type="EMBL" id="JBAJEX010000001">
    <property type="protein sequence ID" value="MEO1766037.1"/>
    <property type="molecule type" value="Genomic_DNA"/>
</dbReference>
<dbReference type="RefSeq" id="WP_347306712.1">
    <property type="nucleotide sequence ID" value="NZ_JBAJEX010000001.1"/>
</dbReference>
<evidence type="ECO:0008006" key="4">
    <source>
        <dbReference type="Google" id="ProtNLM"/>
    </source>
</evidence>
<accession>A0ABV0EBJ7</accession>
<proteinExistence type="predicted"/>